<evidence type="ECO:0000313" key="5">
    <source>
        <dbReference type="Proteomes" id="UP000007953"/>
    </source>
</evidence>
<keyword evidence="2" id="KW-0472">Membrane</keyword>
<feature type="transmembrane region" description="Helical" evidence="2">
    <location>
        <begin position="129"/>
        <end position="153"/>
    </location>
</feature>
<dbReference type="Proteomes" id="UP000007953">
    <property type="component" value="Chromosome"/>
</dbReference>
<organism evidence="4 5">
    <name type="scientific">Ralstonia solanacearum (strain Po82)</name>
    <dbReference type="NCBI Taxonomy" id="1031711"/>
    <lineage>
        <taxon>Bacteria</taxon>
        <taxon>Pseudomonadati</taxon>
        <taxon>Pseudomonadota</taxon>
        <taxon>Betaproteobacteria</taxon>
        <taxon>Burkholderiales</taxon>
        <taxon>Burkholderiaceae</taxon>
        <taxon>Ralstonia</taxon>
        <taxon>Ralstonia solanacearum species complex</taxon>
    </lineage>
</organism>
<evidence type="ECO:0000256" key="1">
    <source>
        <dbReference type="SAM" id="MobiDB-lite"/>
    </source>
</evidence>
<feature type="compositionally biased region" description="Basic residues" evidence="1">
    <location>
        <begin position="54"/>
        <end position="63"/>
    </location>
</feature>
<evidence type="ECO:0000259" key="3">
    <source>
        <dbReference type="Pfam" id="PF13681"/>
    </source>
</evidence>
<dbReference type="EMBL" id="CP002819">
    <property type="protein sequence ID" value="AEG69939.1"/>
    <property type="molecule type" value="Genomic_DNA"/>
</dbReference>
<dbReference type="PATRIC" id="fig|1031711.3.peg.2586"/>
<feature type="region of interest" description="Disordered" evidence="1">
    <location>
        <begin position="34"/>
        <end position="108"/>
    </location>
</feature>
<dbReference type="AlphaFoldDB" id="F6G4Y4"/>
<keyword evidence="2" id="KW-1133">Transmembrane helix</keyword>
<dbReference type="eggNOG" id="COG4726">
    <property type="taxonomic scope" value="Bacteria"/>
</dbReference>
<keyword evidence="2" id="KW-0812">Transmembrane</keyword>
<dbReference type="HOGENOM" id="CLU_860166_0_0_4"/>
<gene>
    <name evidence="4" type="ordered locus">RSPO_c02646</name>
</gene>
<dbReference type="InterPro" id="IPR025205">
    <property type="entry name" value="PilX/PilW_C"/>
</dbReference>
<accession>F6G4Y4</accession>
<evidence type="ECO:0000256" key="2">
    <source>
        <dbReference type="SAM" id="Phobius"/>
    </source>
</evidence>
<evidence type="ECO:0000313" key="4">
    <source>
        <dbReference type="EMBL" id="AEG69939.1"/>
    </source>
</evidence>
<feature type="domain" description="PilX/PilW C-terminal" evidence="3">
    <location>
        <begin position="254"/>
        <end position="317"/>
    </location>
</feature>
<proteinExistence type="predicted"/>
<name>F6G4Y4_RALS8</name>
<sequence length="323" mass="34061">MDVARHGARRGDRATAIHIGCDTSLAARDAVRTGTRPRAMAKRAGRACCDRGARRTHPRRCSRQAHQEAGALPGSARASERCPAGPAFPARRDRPPPRGLHHHRATAQSDNVRGRRMLTRPAHRPSRGFTLVFVMAAIALLGLLTMAAFHLMLDHRRRTSLTVDHALAVRAAEAALAAGECELSAATGTPASTACGAAPSPERIAALASAALPGFVAGACSSEAARGLCRPLPGQSLWALASLLDPTTDGVEIDMPPAEAARQPGRRPRYIIEPIPDALPGHWIHAGAGAAPHLFRVTAAGFGNDPAIAVVLQTIYRPRVPQP</sequence>
<dbReference type="Pfam" id="PF13681">
    <property type="entry name" value="PilX"/>
    <property type="match status" value="1"/>
</dbReference>
<dbReference type="KEGG" id="rsn:RSPO_c02646"/>
<reference evidence="4 5" key="1">
    <citation type="journal article" date="2011" name="J. Bacteriol.">
        <title>Complete genome sequence of the plant pathogen Ralstonia solanacearum strain Po82.</title>
        <authorList>
            <person name="Xu J."/>
            <person name="Zheng H.J."/>
            <person name="Liu L."/>
            <person name="Pan Z.C."/>
            <person name="Prior P."/>
            <person name="Tang B."/>
            <person name="Xu J.S."/>
            <person name="Zhang H."/>
            <person name="Tian Q."/>
            <person name="Zhang L.Q."/>
            <person name="Feng J."/>
        </authorList>
    </citation>
    <scope>NUCLEOTIDE SEQUENCE [LARGE SCALE GENOMIC DNA]</scope>
    <source>
        <strain evidence="4 5">Po82</strain>
    </source>
</reference>
<protein>
    <submittedName>
        <fullName evidence="4">Putative type IV pilus assembly protein PilX</fullName>
    </submittedName>
</protein>